<keyword evidence="2 6" id="KW-0031">Aminopeptidase</keyword>
<dbReference type="InterPro" id="IPR004027">
    <property type="entry name" value="SEC_C_motif"/>
</dbReference>
<dbReference type="HAMAP" id="MF_01974">
    <property type="entry name" value="MetAP_1"/>
    <property type="match status" value="1"/>
</dbReference>
<dbReference type="PANTHER" id="PTHR43330">
    <property type="entry name" value="METHIONINE AMINOPEPTIDASE"/>
    <property type="match status" value="1"/>
</dbReference>
<feature type="binding site" evidence="6">
    <location>
        <position position="166"/>
    </location>
    <ligand>
        <name>substrate</name>
    </ligand>
</feature>
<feature type="binding site" evidence="6">
    <location>
        <position position="321"/>
    </location>
    <ligand>
        <name>a divalent metal cation</name>
        <dbReference type="ChEBI" id="CHEBI:60240"/>
        <label>1</label>
    </ligand>
</feature>
<evidence type="ECO:0000256" key="7">
    <source>
        <dbReference type="RuleBase" id="RU003653"/>
    </source>
</evidence>
<organism evidence="10">
    <name type="scientific">uncultured Frankineae bacterium</name>
    <dbReference type="NCBI Taxonomy" id="437475"/>
    <lineage>
        <taxon>Bacteria</taxon>
        <taxon>Bacillati</taxon>
        <taxon>Actinomycetota</taxon>
        <taxon>Actinomycetes</taxon>
        <taxon>Frankiales</taxon>
        <taxon>environmental samples</taxon>
    </lineage>
</organism>
<dbReference type="Gene3D" id="3.90.230.10">
    <property type="entry name" value="Creatinase/methionine aminopeptidase superfamily"/>
    <property type="match status" value="1"/>
</dbReference>
<feature type="binding site" evidence="6">
    <location>
        <position position="194"/>
    </location>
    <ligand>
        <name>a divalent metal cation</name>
        <dbReference type="ChEBI" id="CHEBI:60240"/>
        <label>2</label>
        <note>catalytic</note>
    </ligand>
</feature>
<evidence type="ECO:0000256" key="8">
    <source>
        <dbReference type="SAM" id="MobiDB-lite"/>
    </source>
</evidence>
<evidence type="ECO:0000256" key="3">
    <source>
        <dbReference type="ARBA" id="ARBA00022670"/>
    </source>
</evidence>
<dbReference type="InterPro" id="IPR002467">
    <property type="entry name" value="Pept_M24A_MAP1"/>
</dbReference>
<proteinExistence type="inferred from homology"/>
<feature type="domain" description="Peptidase M24" evidence="9">
    <location>
        <begin position="97"/>
        <end position="328"/>
    </location>
</feature>
<dbReference type="EC" id="3.4.11.18" evidence="6 7"/>
<reference evidence="10" key="1">
    <citation type="submission" date="2020-02" db="EMBL/GenBank/DDBJ databases">
        <authorList>
            <person name="Meier V. D."/>
        </authorList>
    </citation>
    <scope>NUCLEOTIDE SEQUENCE</scope>
    <source>
        <strain evidence="10">AVDCRST_MAG07</strain>
    </source>
</reference>
<comment type="similarity">
    <text evidence="6">Belongs to the peptidase M24A family. Methionine aminopeptidase type 1 subfamily.</text>
</comment>
<protein>
    <recommendedName>
        <fullName evidence="6 7">Methionine aminopeptidase</fullName>
        <shortName evidence="6">MAP</shortName>
        <shortName evidence="6">MetAP</shortName>
        <ecNumber evidence="6 7">3.4.11.18</ecNumber>
    </recommendedName>
    <alternativeName>
        <fullName evidence="6">Peptidase M</fullName>
    </alternativeName>
</protein>
<evidence type="ECO:0000259" key="9">
    <source>
        <dbReference type="Pfam" id="PF00557"/>
    </source>
</evidence>
<dbReference type="Pfam" id="PF00557">
    <property type="entry name" value="Peptidase_M24"/>
    <property type="match status" value="1"/>
</dbReference>
<dbReference type="EMBL" id="CADCUB010000061">
    <property type="protein sequence ID" value="CAA9320902.1"/>
    <property type="molecule type" value="Genomic_DNA"/>
</dbReference>
<feature type="binding site" evidence="6">
    <location>
        <position position="257"/>
    </location>
    <ligand>
        <name>a divalent metal cation</name>
        <dbReference type="ChEBI" id="CHEBI:60240"/>
        <label>2</label>
        <note>catalytic</note>
    </ligand>
</feature>
<comment type="function">
    <text evidence="1 6">Removes the N-terminal methionine from nascent proteins. The N-terminal methionine is often cleaved when the second residue in the primary sequence is small and uncharged (Met-Ala-, Cys, Gly, Pro, Ser, Thr, or Val). Requires deformylation of the N(alpha)-formylated initiator methionine before it can be hydrolyzed.</text>
</comment>
<keyword evidence="5 6" id="KW-0378">Hydrolase</keyword>
<name>A0A6J4L2Q3_9ACTN</name>
<dbReference type="Pfam" id="PF02810">
    <property type="entry name" value="SEC-C"/>
    <property type="match status" value="1"/>
</dbReference>
<dbReference type="PRINTS" id="PR00599">
    <property type="entry name" value="MAPEPTIDASE"/>
</dbReference>
<dbReference type="NCBIfam" id="TIGR00500">
    <property type="entry name" value="met_pdase_I"/>
    <property type="match status" value="1"/>
</dbReference>
<sequence>MTTVPVTANNDPCWCGSGRRYKRCHRLADLDPARVAREQAEREQAERLAAAYVRPGRRSPRREVPAHIPRPDYALDRHGRPKHRDTGRPKDAETIARMRVACRAAAEILQTVGAAVRPGVTTDELDAIVHEECVSRGGYPSPLGYGGSVMPFPKSLCTSVNEVICHGIPDSTVLKDGDIVNCDVTIYLDGVHGDTNATFLVGEVAEQDRRLVEVTRECLDRGIAAVRPGGRIRDIGRAIQTHAEGHGYGVIRAFVGHGVGRSFHSDPQVFHYDNPAATGEILPGMTFTIEPMISIGDWRHEMWDDGWTAVTADRSRTAQFEHTLLVTDDGAEVLTVA</sequence>
<evidence type="ECO:0000256" key="4">
    <source>
        <dbReference type="ARBA" id="ARBA00022723"/>
    </source>
</evidence>
<feature type="binding site" evidence="6">
    <location>
        <position position="194"/>
    </location>
    <ligand>
        <name>a divalent metal cation</name>
        <dbReference type="ChEBI" id="CHEBI:60240"/>
        <label>1</label>
    </ligand>
</feature>
<dbReference type="InterPro" id="IPR001714">
    <property type="entry name" value="Pept_M24_MAP"/>
</dbReference>
<comment type="catalytic activity">
    <reaction evidence="6 7">
        <text>Release of N-terminal amino acids, preferentially methionine, from peptides and arylamides.</text>
        <dbReference type="EC" id="3.4.11.18"/>
    </reaction>
</comment>
<feature type="binding site" evidence="6">
    <location>
        <position position="264"/>
    </location>
    <ligand>
        <name>substrate</name>
    </ligand>
</feature>
<accession>A0A6J4L2Q3</accession>
<comment type="cofactor">
    <cofactor evidence="6">
        <name>Co(2+)</name>
        <dbReference type="ChEBI" id="CHEBI:48828"/>
    </cofactor>
    <cofactor evidence="6">
        <name>Zn(2+)</name>
        <dbReference type="ChEBI" id="CHEBI:29105"/>
    </cofactor>
    <cofactor evidence="6">
        <name>Mn(2+)</name>
        <dbReference type="ChEBI" id="CHEBI:29035"/>
    </cofactor>
    <cofactor evidence="6">
        <name>Fe(2+)</name>
        <dbReference type="ChEBI" id="CHEBI:29033"/>
    </cofactor>
    <text evidence="6">Binds 2 divalent metal cations per subunit. Has a high-affinity and a low affinity metal-binding site. The true nature of the physiological cofactor is under debate. The enzyme is active with cobalt, zinc, manganese or divalent iron ions. Most likely, methionine aminopeptidases function as mononuclear Fe(2+)-metalloproteases under physiological conditions, and the catalytically relevant metal-binding site has been assigned to the histidine-containing high-affinity site.</text>
</comment>
<dbReference type="Gene3D" id="3.10.450.50">
    <property type="match status" value="1"/>
</dbReference>
<dbReference type="GO" id="GO:0006508">
    <property type="term" value="P:proteolysis"/>
    <property type="evidence" value="ECO:0007669"/>
    <property type="project" value="UniProtKB-KW"/>
</dbReference>
<dbReference type="GO" id="GO:0046872">
    <property type="term" value="F:metal ion binding"/>
    <property type="evidence" value="ECO:0007669"/>
    <property type="project" value="UniProtKB-UniRule"/>
</dbReference>
<feature type="binding site" evidence="6">
    <location>
        <position position="183"/>
    </location>
    <ligand>
        <name>a divalent metal cation</name>
        <dbReference type="ChEBI" id="CHEBI:60240"/>
        <label>1</label>
    </ligand>
</feature>
<evidence type="ECO:0000256" key="2">
    <source>
        <dbReference type="ARBA" id="ARBA00022438"/>
    </source>
</evidence>
<evidence type="ECO:0000256" key="1">
    <source>
        <dbReference type="ARBA" id="ARBA00002521"/>
    </source>
</evidence>
<dbReference type="GO" id="GO:0005829">
    <property type="term" value="C:cytosol"/>
    <property type="evidence" value="ECO:0007669"/>
    <property type="project" value="TreeGrafter"/>
</dbReference>
<keyword evidence="4 6" id="KW-0479">Metal-binding</keyword>
<dbReference type="GO" id="GO:0070006">
    <property type="term" value="F:metalloaminopeptidase activity"/>
    <property type="evidence" value="ECO:0007669"/>
    <property type="project" value="UniProtKB-UniRule"/>
</dbReference>
<dbReference type="AlphaFoldDB" id="A0A6J4L2Q3"/>
<keyword evidence="3 6" id="KW-0645">Protease</keyword>
<feature type="region of interest" description="Disordered" evidence="8">
    <location>
        <begin position="56"/>
        <end position="90"/>
    </location>
</feature>
<feature type="compositionally biased region" description="Basic and acidic residues" evidence="8">
    <location>
        <begin position="61"/>
        <end position="90"/>
    </location>
</feature>
<evidence type="ECO:0000256" key="5">
    <source>
        <dbReference type="ARBA" id="ARBA00022801"/>
    </source>
</evidence>
<dbReference type="SUPFAM" id="SSF103642">
    <property type="entry name" value="Sec-C motif"/>
    <property type="match status" value="1"/>
</dbReference>
<dbReference type="SUPFAM" id="SSF55920">
    <property type="entry name" value="Creatinase/aminopeptidase"/>
    <property type="match status" value="1"/>
</dbReference>
<dbReference type="InterPro" id="IPR036005">
    <property type="entry name" value="Creatinase/aminopeptidase-like"/>
</dbReference>
<dbReference type="CDD" id="cd01086">
    <property type="entry name" value="MetAP1"/>
    <property type="match status" value="1"/>
</dbReference>
<comment type="subunit">
    <text evidence="6">Monomer.</text>
</comment>
<gene>
    <name evidence="6" type="primary">map</name>
    <name evidence="10" type="ORF">AVDCRST_MAG07-1252</name>
</gene>
<dbReference type="PANTHER" id="PTHR43330:SF16">
    <property type="entry name" value="METHIONINE AMINOPEPTIDASE 2"/>
    <property type="match status" value="1"/>
</dbReference>
<dbReference type="InterPro" id="IPR000994">
    <property type="entry name" value="Pept_M24"/>
</dbReference>
<dbReference type="GO" id="GO:0004239">
    <property type="term" value="F:initiator methionyl aminopeptidase activity"/>
    <property type="evidence" value="ECO:0007669"/>
    <property type="project" value="UniProtKB-UniRule"/>
</dbReference>
<evidence type="ECO:0000313" key="10">
    <source>
        <dbReference type="EMBL" id="CAA9320902.1"/>
    </source>
</evidence>
<feature type="binding site" evidence="6">
    <location>
        <position position="321"/>
    </location>
    <ligand>
        <name>a divalent metal cation</name>
        <dbReference type="ChEBI" id="CHEBI:60240"/>
        <label>2</label>
        <note>catalytic</note>
    </ligand>
</feature>
<evidence type="ECO:0000256" key="6">
    <source>
        <dbReference type="HAMAP-Rule" id="MF_01974"/>
    </source>
</evidence>
<dbReference type="PROSITE" id="PS00680">
    <property type="entry name" value="MAP_1"/>
    <property type="match status" value="1"/>
</dbReference>
<feature type="binding site" evidence="6">
    <location>
        <position position="290"/>
    </location>
    <ligand>
        <name>a divalent metal cation</name>
        <dbReference type="ChEBI" id="CHEBI:60240"/>
        <label>2</label>
        <note>catalytic</note>
    </ligand>
</feature>